<dbReference type="PANTHER" id="PTHR43591:SF97">
    <property type="entry name" value="CLASS I SAM-DEPENDENT METHYLTRANSFERASE"/>
    <property type="match status" value="1"/>
</dbReference>
<dbReference type="AlphaFoldDB" id="A0AAV1IFA0"/>
<evidence type="ECO:0000313" key="4">
    <source>
        <dbReference type="Proteomes" id="UP001314263"/>
    </source>
</evidence>
<gene>
    <name evidence="3" type="ORF">CVIRNUC_008331</name>
</gene>
<feature type="chain" id="PRO_5043404557" description="Methyltransferase domain-containing protein" evidence="1">
    <location>
        <begin position="27"/>
        <end position="341"/>
    </location>
</feature>
<dbReference type="InterPro" id="IPR041698">
    <property type="entry name" value="Methyltransf_25"/>
</dbReference>
<dbReference type="EMBL" id="CAUYUE010000011">
    <property type="protein sequence ID" value="CAK0785125.1"/>
    <property type="molecule type" value="Genomic_DNA"/>
</dbReference>
<keyword evidence="1" id="KW-0732">Signal</keyword>
<dbReference type="Pfam" id="PF13649">
    <property type="entry name" value="Methyltransf_25"/>
    <property type="match status" value="1"/>
</dbReference>
<dbReference type="InterPro" id="IPR029063">
    <property type="entry name" value="SAM-dependent_MTases_sf"/>
</dbReference>
<reference evidence="3 4" key="1">
    <citation type="submission" date="2023-10" db="EMBL/GenBank/DDBJ databases">
        <authorList>
            <person name="Maclean D."/>
            <person name="Macfadyen A."/>
        </authorList>
    </citation>
    <scope>NUCLEOTIDE SEQUENCE [LARGE SCALE GENOMIC DNA]</scope>
</reference>
<feature type="domain" description="Methyltransferase" evidence="2">
    <location>
        <begin position="106"/>
        <end position="201"/>
    </location>
</feature>
<accession>A0AAV1IFA0</accession>
<sequence>MRAAILLHKSLFWLSWPLCGPFACDPEPLSRRRRTEMAGLSVGTYRISRMRAISNARIYEPDDYKSRVKQMWSKRAPQYDFKNDFHPPLCEQLVSLADIKGQAARVLDVATGTGTVAVSAACALGPSGTVTAVDVSHEMLTQAKTKARDAGLSIDFIDNDIETASFPERSFDCILCSNGMAYLQHPQATLRKFCAWLATGGVLCFNNPKVPMVPLTDIIRRLVMELFGLHMADAAAVFGTPEAIQDMCTSAGFEDPVQVTSTHELRVYSNITPTQFAELMFNMMAAFPTNALDKLLTPEQLQQLRDTYMPEATSMAEGMVTEDGSIALHYTMLWARATATT</sequence>
<dbReference type="PANTHER" id="PTHR43591">
    <property type="entry name" value="METHYLTRANSFERASE"/>
    <property type="match status" value="1"/>
</dbReference>
<organism evidence="3 4">
    <name type="scientific">Coccomyxa viridis</name>
    <dbReference type="NCBI Taxonomy" id="1274662"/>
    <lineage>
        <taxon>Eukaryota</taxon>
        <taxon>Viridiplantae</taxon>
        <taxon>Chlorophyta</taxon>
        <taxon>core chlorophytes</taxon>
        <taxon>Trebouxiophyceae</taxon>
        <taxon>Trebouxiophyceae incertae sedis</taxon>
        <taxon>Coccomyxaceae</taxon>
        <taxon>Coccomyxa</taxon>
    </lineage>
</organism>
<comment type="caution">
    <text evidence="3">The sequence shown here is derived from an EMBL/GenBank/DDBJ whole genome shotgun (WGS) entry which is preliminary data.</text>
</comment>
<dbReference type="Proteomes" id="UP001314263">
    <property type="component" value="Unassembled WGS sequence"/>
</dbReference>
<evidence type="ECO:0000313" key="3">
    <source>
        <dbReference type="EMBL" id="CAK0785125.1"/>
    </source>
</evidence>
<proteinExistence type="predicted"/>
<dbReference type="GO" id="GO:0008168">
    <property type="term" value="F:methyltransferase activity"/>
    <property type="evidence" value="ECO:0007669"/>
    <property type="project" value="TreeGrafter"/>
</dbReference>
<keyword evidence="4" id="KW-1185">Reference proteome</keyword>
<name>A0AAV1IFA0_9CHLO</name>
<evidence type="ECO:0000256" key="1">
    <source>
        <dbReference type="SAM" id="SignalP"/>
    </source>
</evidence>
<dbReference type="SUPFAM" id="SSF53335">
    <property type="entry name" value="S-adenosyl-L-methionine-dependent methyltransferases"/>
    <property type="match status" value="1"/>
</dbReference>
<feature type="signal peptide" evidence="1">
    <location>
        <begin position="1"/>
        <end position="26"/>
    </location>
</feature>
<dbReference type="CDD" id="cd02440">
    <property type="entry name" value="AdoMet_MTases"/>
    <property type="match status" value="1"/>
</dbReference>
<dbReference type="Gene3D" id="3.40.50.150">
    <property type="entry name" value="Vaccinia Virus protein VP39"/>
    <property type="match status" value="1"/>
</dbReference>
<protein>
    <recommendedName>
        <fullName evidence="2">Methyltransferase domain-containing protein</fullName>
    </recommendedName>
</protein>
<evidence type="ECO:0000259" key="2">
    <source>
        <dbReference type="Pfam" id="PF13649"/>
    </source>
</evidence>